<dbReference type="AlphaFoldDB" id="A0A3L6G0I2"/>
<evidence type="ECO:0000256" key="1">
    <source>
        <dbReference type="ARBA" id="ARBA00022737"/>
    </source>
</evidence>
<evidence type="ECO:0000256" key="4">
    <source>
        <dbReference type="SAM" id="MobiDB-lite"/>
    </source>
</evidence>
<reference evidence="5" key="1">
    <citation type="journal article" date="2018" name="Nat. Genet.">
        <title>Extensive intraspecific gene order and gene structural variations between Mo17 and other maize genomes.</title>
        <authorList>
            <person name="Sun S."/>
            <person name="Zhou Y."/>
            <person name="Chen J."/>
            <person name="Shi J."/>
            <person name="Zhao H."/>
            <person name="Zhao H."/>
            <person name="Song W."/>
            <person name="Zhang M."/>
            <person name="Cui Y."/>
            <person name="Dong X."/>
            <person name="Liu H."/>
            <person name="Ma X."/>
            <person name="Jiao Y."/>
            <person name="Wang B."/>
            <person name="Wei X."/>
            <person name="Stein J.C."/>
            <person name="Glaubitz J.C."/>
            <person name="Lu F."/>
            <person name="Yu G."/>
            <person name="Liang C."/>
            <person name="Fengler K."/>
            <person name="Li B."/>
            <person name="Rafalski A."/>
            <person name="Schnable P.S."/>
            <person name="Ware D.H."/>
            <person name="Buckler E.S."/>
            <person name="Lai J."/>
        </authorList>
    </citation>
    <scope>NUCLEOTIDE SEQUENCE [LARGE SCALE GENOMIC DNA]</scope>
    <source>
        <tissue evidence="5">Seedling</tissue>
    </source>
</reference>
<dbReference type="Pfam" id="PF12796">
    <property type="entry name" value="Ank_2"/>
    <property type="match status" value="1"/>
</dbReference>
<feature type="repeat" description="ANK" evidence="3">
    <location>
        <begin position="148"/>
        <end position="181"/>
    </location>
</feature>
<feature type="compositionally biased region" description="Low complexity" evidence="4">
    <location>
        <begin position="1"/>
        <end position="10"/>
    </location>
</feature>
<feature type="repeat" description="ANK" evidence="3">
    <location>
        <begin position="114"/>
        <end position="137"/>
    </location>
</feature>
<evidence type="ECO:0000313" key="5">
    <source>
        <dbReference type="EMBL" id="PWZ40273.1"/>
    </source>
</evidence>
<dbReference type="InterPro" id="IPR002110">
    <property type="entry name" value="Ankyrin_rpt"/>
</dbReference>
<comment type="caution">
    <text evidence="5">The sequence shown here is derived from an EMBL/GenBank/DDBJ whole genome shotgun (WGS) entry which is preliminary data.</text>
</comment>
<dbReference type="PANTHER" id="PTHR24186">
    <property type="entry name" value="PROTEIN PHOSPHATASE 1 REGULATORY SUBUNIT"/>
    <property type="match status" value="1"/>
</dbReference>
<dbReference type="PANTHER" id="PTHR24186:SF2">
    <property type="entry name" value="OS02G0735700 PROTEIN"/>
    <property type="match status" value="1"/>
</dbReference>
<accession>A0A3L6G0I2</accession>
<evidence type="ECO:0000256" key="2">
    <source>
        <dbReference type="ARBA" id="ARBA00023043"/>
    </source>
</evidence>
<dbReference type="Gene3D" id="1.25.40.20">
    <property type="entry name" value="Ankyrin repeat-containing domain"/>
    <property type="match status" value="1"/>
</dbReference>
<dbReference type="SMART" id="SM00248">
    <property type="entry name" value="ANK"/>
    <property type="match status" value="2"/>
</dbReference>
<feature type="compositionally biased region" description="Pro residues" evidence="4">
    <location>
        <begin position="11"/>
        <end position="21"/>
    </location>
</feature>
<protein>
    <submittedName>
        <fullName evidence="5">Ankyrin repeat-containing protein</fullName>
    </submittedName>
</protein>
<sequence length="265" mass="28415">MAPNTLSAPAAAPPPGSPPPLGVQACPTMATPPPSPPSPPGYPDSMAAAAPAISLVADLAPAPATAPPSALLLQALSPSHGTRGCDLYIVKDHLDVVNAILDTDDSCIRIVRKNGKTSLHTAARIGYHRIVKALIERDPGIVPIKDRKGQTALHMAVKGKNTDVVEELLMADVSILNVRDKKGNTALHIATRKWRPQVDQFCLVPVPYKDVQLDINISPRLSSEYISYLENPVELLNEAAKAAEKDLWKILFSCSMKAFANHLKR</sequence>
<keyword evidence="1" id="KW-0677">Repeat</keyword>
<dbReference type="InterPro" id="IPR036770">
    <property type="entry name" value="Ankyrin_rpt-contain_sf"/>
</dbReference>
<name>A0A3L6G0I2_MAIZE</name>
<dbReference type="PROSITE" id="PS50297">
    <property type="entry name" value="ANK_REP_REGION"/>
    <property type="match status" value="2"/>
</dbReference>
<feature type="region of interest" description="Disordered" evidence="4">
    <location>
        <begin position="1"/>
        <end position="45"/>
    </location>
</feature>
<gene>
    <name evidence="5" type="primary">At2g01680_7</name>
    <name evidence="5" type="ORF">Zm00014a_039505</name>
</gene>
<feature type="compositionally biased region" description="Pro residues" evidence="4">
    <location>
        <begin position="30"/>
        <end position="42"/>
    </location>
</feature>
<dbReference type="EMBL" id="NCVQ01000003">
    <property type="protein sequence ID" value="PWZ40273.1"/>
    <property type="molecule type" value="Genomic_DNA"/>
</dbReference>
<keyword evidence="2 3" id="KW-0040">ANK repeat</keyword>
<proteinExistence type="predicted"/>
<organism evidence="5">
    <name type="scientific">Zea mays</name>
    <name type="common">Maize</name>
    <dbReference type="NCBI Taxonomy" id="4577"/>
    <lineage>
        <taxon>Eukaryota</taxon>
        <taxon>Viridiplantae</taxon>
        <taxon>Streptophyta</taxon>
        <taxon>Embryophyta</taxon>
        <taxon>Tracheophyta</taxon>
        <taxon>Spermatophyta</taxon>
        <taxon>Magnoliopsida</taxon>
        <taxon>Liliopsida</taxon>
        <taxon>Poales</taxon>
        <taxon>Poaceae</taxon>
        <taxon>PACMAD clade</taxon>
        <taxon>Panicoideae</taxon>
        <taxon>Andropogonodae</taxon>
        <taxon>Andropogoneae</taxon>
        <taxon>Tripsacinae</taxon>
        <taxon>Zea</taxon>
    </lineage>
</organism>
<dbReference type="ExpressionAtlas" id="A0A3L6G0I2">
    <property type="expression patterns" value="baseline and differential"/>
</dbReference>
<dbReference type="SUPFAM" id="SSF48403">
    <property type="entry name" value="Ankyrin repeat"/>
    <property type="match status" value="1"/>
</dbReference>
<dbReference type="Proteomes" id="UP000251960">
    <property type="component" value="Chromosome 2"/>
</dbReference>
<evidence type="ECO:0000256" key="3">
    <source>
        <dbReference type="PROSITE-ProRule" id="PRU00023"/>
    </source>
</evidence>
<dbReference type="PROSITE" id="PS50088">
    <property type="entry name" value="ANK_REPEAT"/>
    <property type="match status" value="2"/>
</dbReference>